<dbReference type="RefSeq" id="WP_193924249.1">
    <property type="nucleotide sequence ID" value="NZ_JADEXS020000002.1"/>
</dbReference>
<evidence type="ECO:0000259" key="1">
    <source>
        <dbReference type="Pfam" id="PF08722"/>
    </source>
</evidence>
<name>A0A8J7D3L2_DESMC</name>
<dbReference type="Proteomes" id="UP000622533">
    <property type="component" value="Unassembled WGS sequence"/>
</dbReference>
<dbReference type="EMBL" id="JADEXS010000792">
    <property type="protein sequence ID" value="MBE9027137.1"/>
    <property type="molecule type" value="Genomic_DNA"/>
</dbReference>
<keyword evidence="3" id="KW-1185">Reference proteome</keyword>
<comment type="caution">
    <text evidence="2">The sequence shown here is derived from an EMBL/GenBank/DDBJ whole genome shotgun (WGS) entry which is preliminary data.</text>
</comment>
<evidence type="ECO:0000313" key="2">
    <source>
        <dbReference type="EMBL" id="MBE9027137.1"/>
    </source>
</evidence>
<protein>
    <submittedName>
        <fullName evidence="2">Tn7 transposase TnsA N-terminal domain-containing protein</fullName>
    </submittedName>
</protein>
<organism evidence="2 3">
    <name type="scientific">Desmonostoc muscorum LEGE 12446</name>
    <dbReference type="NCBI Taxonomy" id="1828758"/>
    <lineage>
        <taxon>Bacteria</taxon>
        <taxon>Bacillati</taxon>
        <taxon>Cyanobacteriota</taxon>
        <taxon>Cyanophyceae</taxon>
        <taxon>Nostocales</taxon>
        <taxon>Nostocaceae</taxon>
        <taxon>Desmonostoc</taxon>
    </lineage>
</organism>
<sequence>MLDNQEFNNWCHQQHLTQAAQAIIEEIRSTNPSRRVTGARKNVCGSYPSRKMGVTIQFESHHNELARIYELEHDPSVLEYYDQPPAIELVYQSKSGRQNRHQYTADFFIIRTDSAFWEECKTELELNKLTELNPNRYCKSPDGKWHCPPGEEYARLCDFTPCVTKF</sequence>
<accession>A0A8J7D3L2</accession>
<dbReference type="Pfam" id="PF08722">
    <property type="entry name" value="Tn7_TnsA-like_N"/>
    <property type="match status" value="1"/>
</dbReference>
<gene>
    <name evidence="2" type="ORF">IQ276_33415</name>
</gene>
<dbReference type="InterPro" id="IPR014833">
    <property type="entry name" value="TnsA_N"/>
</dbReference>
<reference evidence="2" key="1">
    <citation type="submission" date="2020-10" db="EMBL/GenBank/DDBJ databases">
        <authorList>
            <person name="Castelo-Branco R."/>
            <person name="Eusebio N."/>
            <person name="Adriana R."/>
            <person name="Vieira A."/>
            <person name="Brugerolle De Fraissinette N."/>
            <person name="Rezende De Castro R."/>
            <person name="Schneider M.P."/>
            <person name="Vasconcelos V."/>
            <person name="Leao P.N."/>
        </authorList>
    </citation>
    <scope>NUCLEOTIDE SEQUENCE</scope>
    <source>
        <strain evidence="2">LEGE 12446</strain>
    </source>
</reference>
<evidence type="ECO:0000313" key="3">
    <source>
        <dbReference type="Proteomes" id="UP000622533"/>
    </source>
</evidence>
<dbReference type="AlphaFoldDB" id="A0A8J7D3L2"/>
<proteinExistence type="predicted"/>
<feature type="domain" description="TnsA endonuclease N-terminal" evidence="1">
    <location>
        <begin position="74"/>
        <end position="141"/>
    </location>
</feature>